<dbReference type="CDD" id="cd06587">
    <property type="entry name" value="VOC"/>
    <property type="match status" value="1"/>
</dbReference>
<dbReference type="InterPro" id="IPR041581">
    <property type="entry name" value="Glyoxalase_6"/>
</dbReference>
<sequence>MIQIHTVTVDCADPYTLATWWSEVLGVPLSDEDQPGDPEVMLMTPQEPHVLFIQVPDGKSVKNRLHFDVVAAGNGTRDQETERLLAHGATLHEDHRRPDGTGWVTLRDPEGNEFCVCRNQVERAAG</sequence>
<dbReference type="AlphaFoldDB" id="A0A919R0G4"/>
<dbReference type="Proteomes" id="UP000655287">
    <property type="component" value="Unassembled WGS sequence"/>
</dbReference>
<dbReference type="EMBL" id="BOOU01000035">
    <property type="protein sequence ID" value="GII77389.1"/>
    <property type="molecule type" value="Genomic_DNA"/>
</dbReference>
<dbReference type="Pfam" id="PF18029">
    <property type="entry name" value="Glyoxalase_6"/>
    <property type="match status" value="1"/>
</dbReference>
<gene>
    <name evidence="2" type="ORF">Sru01_23710</name>
</gene>
<keyword evidence="3" id="KW-1185">Reference proteome</keyword>
<proteinExistence type="predicted"/>
<protein>
    <submittedName>
        <fullName evidence="2">Glyoxalase</fullName>
    </submittedName>
</protein>
<dbReference type="InterPro" id="IPR029068">
    <property type="entry name" value="Glyas_Bleomycin-R_OHBP_Dase"/>
</dbReference>
<evidence type="ECO:0000259" key="1">
    <source>
        <dbReference type="PROSITE" id="PS51819"/>
    </source>
</evidence>
<dbReference type="SUPFAM" id="SSF54593">
    <property type="entry name" value="Glyoxalase/Bleomycin resistance protein/Dihydroxybiphenyl dioxygenase"/>
    <property type="match status" value="1"/>
</dbReference>
<name>A0A919R0G4_9ACTN</name>
<feature type="domain" description="VOC" evidence="1">
    <location>
        <begin position="3"/>
        <end position="119"/>
    </location>
</feature>
<organism evidence="2 3">
    <name type="scientific">Sphaerisporangium rufum</name>
    <dbReference type="NCBI Taxonomy" id="1381558"/>
    <lineage>
        <taxon>Bacteria</taxon>
        <taxon>Bacillati</taxon>
        <taxon>Actinomycetota</taxon>
        <taxon>Actinomycetes</taxon>
        <taxon>Streptosporangiales</taxon>
        <taxon>Streptosporangiaceae</taxon>
        <taxon>Sphaerisporangium</taxon>
    </lineage>
</organism>
<dbReference type="Gene3D" id="3.10.180.10">
    <property type="entry name" value="2,3-Dihydroxybiphenyl 1,2-Dioxygenase, domain 1"/>
    <property type="match status" value="1"/>
</dbReference>
<dbReference type="PROSITE" id="PS51819">
    <property type="entry name" value="VOC"/>
    <property type="match status" value="1"/>
</dbReference>
<dbReference type="PANTHER" id="PTHR35908:SF1">
    <property type="entry name" value="CONSERVED PROTEIN"/>
    <property type="match status" value="1"/>
</dbReference>
<dbReference type="RefSeq" id="WP_203984258.1">
    <property type="nucleotide sequence ID" value="NZ_BOOU01000035.1"/>
</dbReference>
<evidence type="ECO:0000313" key="2">
    <source>
        <dbReference type="EMBL" id="GII77389.1"/>
    </source>
</evidence>
<evidence type="ECO:0000313" key="3">
    <source>
        <dbReference type="Proteomes" id="UP000655287"/>
    </source>
</evidence>
<reference evidence="2" key="1">
    <citation type="submission" date="2021-01" db="EMBL/GenBank/DDBJ databases">
        <title>Whole genome shotgun sequence of Sphaerisporangium rufum NBRC 109079.</title>
        <authorList>
            <person name="Komaki H."/>
            <person name="Tamura T."/>
        </authorList>
    </citation>
    <scope>NUCLEOTIDE SEQUENCE</scope>
    <source>
        <strain evidence="2">NBRC 109079</strain>
    </source>
</reference>
<accession>A0A919R0G4</accession>
<dbReference type="PANTHER" id="PTHR35908">
    <property type="entry name" value="HYPOTHETICAL FUSION PROTEIN"/>
    <property type="match status" value="1"/>
</dbReference>
<comment type="caution">
    <text evidence="2">The sequence shown here is derived from an EMBL/GenBank/DDBJ whole genome shotgun (WGS) entry which is preliminary data.</text>
</comment>
<dbReference type="InterPro" id="IPR037523">
    <property type="entry name" value="VOC_core"/>
</dbReference>